<feature type="compositionally biased region" description="Basic and acidic residues" evidence="1">
    <location>
        <begin position="179"/>
        <end position="192"/>
    </location>
</feature>
<feature type="compositionally biased region" description="Polar residues" evidence="1">
    <location>
        <begin position="213"/>
        <end position="224"/>
    </location>
</feature>
<feature type="region of interest" description="Disordered" evidence="1">
    <location>
        <begin position="140"/>
        <end position="224"/>
    </location>
</feature>
<keyword evidence="3" id="KW-1185">Reference proteome</keyword>
<feature type="region of interest" description="Disordered" evidence="1">
    <location>
        <begin position="47"/>
        <end position="78"/>
    </location>
</feature>
<sequence length="224" mass="25468">MAKNEAIERAIYSFLRDYRMTPHSTTGVAPGHLSMGRIVTDVIPHHESWKPSPINERKEYAKRKNSNDGASRRRRARHLDIQEGDAVLIKDRFPGSKFHLPFEEKPLIVTSRQGSMIVAKRGPEQVAWNVSWFKRFQAPSEVPSASPGHGPLTTEMDGAEEDEELEHRLSDPAPNNTERVCERQDNDSDTNPRDTSSCDGRDLRSRYHLRSNPAPSTTLRDFLL</sequence>
<evidence type="ECO:0008006" key="4">
    <source>
        <dbReference type="Google" id="ProtNLM"/>
    </source>
</evidence>
<dbReference type="Proteomes" id="UP001066276">
    <property type="component" value="Chromosome 6"/>
</dbReference>
<evidence type="ECO:0000256" key="1">
    <source>
        <dbReference type="SAM" id="MobiDB-lite"/>
    </source>
</evidence>
<accession>A0AAV7QCH6</accession>
<protein>
    <recommendedName>
        <fullName evidence="4">Integrase catalytic domain-containing protein</fullName>
    </recommendedName>
</protein>
<gene>
    <name evidence="2" type="ORF">NDU88_004607</name>
</gene>
<organism evidence="2 3">
    <name type="scientific">Pleurodeles waltl</name>
    <name type="common">Iberian ribbed newt</name>
    <dbReference type="NCBI Taxonomy" id="8319"/>
    <lineage>
        <taxon>Eukaryota</taxon>
        <taxon>Metazoa</taxon>
        <taxon>Chordata</taxon>
        <taxon>Craniata</taxon>
        <taxon>Vertebrata</taxon>
        <taxon>Euteleostomi</taxon>
        <taxon>Amphibia</taxon>
        <taxon>Batrachia</taxon>
        <taxon>Caudata</taxon>
        <taxon>Salamandroidea</taxon>
        <taxon>Salamandridae</taxon>
        <taxon>Pleurodelinae</taxon>
        <taxon>Pleurodeles</taxon>
    </lineage>
</organism>
<dbReference type="EMBL" id="JANPWB010000010">
    <property type="protein sequence ID" value="KAJ1138216.1"/>
    <property type="molecule type" value="Genomic_DNA"/>
</dbReference>
<dbReference type="AlphaFoldDB" id="A0AAV7QCH6"/>
<proteinExistence type="predicted"/>
<evidence type="ECO:0000313" key="2">
    <source>
        <dbReference type="EMBL" id="KAJ1138216.1"/>
    </source>
</evidence>
<name>A0AAV7QCH6_PLEWA</name>
<reference evidence="2" key="1">
    <citation type="journal article" date="2022" name="bioRxiv">
        <title>Sequencing and chromosome-scale assembly of the giantPleurodeles waltlgenome.</title>
        <authorList>
            <person name="Brown T."/>
            <person name="Elewa A."/>
            <person name="Iarovenko S."/>
            <person name="Subramanian E."/>
            <person name="Araus A.J."/>
            <person name="Petzold A."/>
            <person name="Susuki M."/>
            <person name="Suzuki K.-i.T."/>
            <person name="Hayashi T."/>
            <person name="Toyoda A."/>
            <person name="Oliveira C."/>
            <person name="Osipova E."/>
            <person name="Leigh N.D."/>
            <person name="Simon A."/>
            <person name="Yun M.H."/>
        </authorList>
    </citation>
    <scope>NUCLEOTIDE SEQUENCE</scope>
    <source>
        <strain evidence="2">20211129_DDA</strain>
        <tissue evidence="2">Liver</tissue>
    </source>
</reference>
<feature type="compositionally biased region" description="Basic and acidic residues" evidence="1">
    <location>
        <begin position="47"/>
        <end position="59"/>
    </location>
</feature>
<evidence type="ECO:0000313" key="3">
    <source>
        <dbReference type="Proteomes" id="UP001066276"/>
    </source>
</evidence>
<comment type="caution">
    <text evidence="2">The sequence shown here is derived from an EMBL/GenBank/DDBJ whole genome shotgun (WGS) entry which is preliminary data.</text>
</comment>